<feature type="transmembrane region" description="Helical" evidence="1">
    <location>
        <begin position="15"/>
        <end position="39"/>
    </location>
</feature>
<keyword evidence="1" id="KW-1133">Transmembrane helix</keyword>
<reference evidence="3 4" key="1">
    <citation type="submission" date="2018-07" db="EMBL/GenBank/DDBJ databases">
        <title>Lottiidibacillus patelloidae gen. nov., sp. nov., isolated from the intestinal tract of a marine limpet and the reclassification of B. taeanensis BH030017T, B. algicola KMM 3737T and B. hwajinpoensis SW-72T as genus Lottiidibacillus.</title>
        <authorList>
            <person name="Liu R."/>
            <person name="Huang Z."/>
        </authorList>
    </citation>
    <scope>NUCLEOTIDE SEQUENCE [LARGE SCALE GENOMIC DNA]</scope>
    <source>
        <strain evidence="3 4">BH030017</strain>
    </source>
</reference>
<feature type="domain" description="Putative Flp pilus-assembly TadG-like N-terminal" evidence="2">
    <location>
        <begin position="13"/>
        <end position="59"/>
    </location>
</feature>
<protein>
    <recommendedName>
        <fullName evidence="2">Putative Flp pilus-assembly TadG-like N-terminal domain-containing protein</fullName>
    </recommendedName>
</protein>
<gene>
    <name evidence="3" type="ORF">DS031_02535</name>
</gene>
<evidence type="ECO:0000256" key="1">
    <source>
        <dbReference type="SAM" id="Phobius"/>
    </source>
</evidence>
<dbReference type="RefSeq" id="WP_113804374.1">
    <property type="nucleotide sequence ID" value="NZ_QOCW01000002.1"/>
</dbReference>
<keyword evidence="1" id="KW-0472">Membrane</keyword>
<proteinExistence type="predicted"/>
<evidence type="ECO:0000259" key="2">
    <source>
        <dbReference type="Pfam" id="PF13400"/>
    </source>
</evidence>
<dbReference type="Proteomes" id="UP000253314">
    <property type="component" value="Unassembled WGS sequence"/>
</dbReference>
<dbReference type="OrthoDB" id="5447051at2"/>
<keyword evidence="4" id="KW-1185">Reference proteome</keyword>
<organism evidence="3 4">
    <name type="scientific">Bacillus taeanensis</name>
    <dbReference type="NCBI Taxonomy" id="273032"/>
    <lineage>
        <taxon>Bacteria</taxon>
        <taxon>Bacillati</taxon>
        <taxon>Bacillota</taxon>
        <taxon>Bacilli</taxon>
        <taxon>Bacillales</taxon>
        <taxon>Bacillaceae</taxon>
        <taxon>Bacillus</taxon>
    </lineage>
</organism>
<accession>A0A366XZ69</accession>
<name>A0A366XZ69_9BACI</name>
<comment type="caution">
    <text evidence="3">The sequence shown here is derived from an EMBL/GenBank/DDBJ whole genome shotgun (WGS) entry which is preliminary data.</text>
</comment>
<dbReference type="EMBL" id="QOCW01000002">
    <property type="protein sequence ID" value="RBW70896.1"/>
    <property type="molecule type" value="Genomic_DNA"/>
</dbReference>
<dbReference type="Pfam" id="PF13400">
    <property type="entry name" value="Tad"/>
    <property type="match status" value="1"/>
</dbReference>
<evidence type="ECO:0000313" key="3">
    <source>
        <dbReference type="EMBL" id="RBW70896.1"/>
    </source>
</evidence>
<sequence length="182" mass="19742">MKLVKQILKDHKGQAVVLFVLMIPVLWGGIGLAVDLGYVMVQKQKLQDSADFAVLSGAQKLPDASAAISIAAHVFNNNYGEAIPVENIIIDVNSLTIKLHHTDKVSLFFMPLLGVNEVSISAEAKAKSAVIYKPSALIPLSIPHTLPVVKGIEVTLWGQDKKILVILGLSTRLLMEKCKIKI</sequence>
<dbReference type="InterPro" id="IPR028087">
    <property type="entry name" value="Tad_N"/>
</dbReference>
<keyword evidence="1" id="KW-0812">Transmembrane</keyword>
<dbReference type="AlphaFoldDB" id="A0A366XZ69"/>
<evidence type="ECO:0000313" key="4">
    <source>
        <dbReference type="Proteomes" id="UP000253314"/>
    </source>
</evidence>